<dbReference type="InterPro" id="IPR043502">
    <property type="entry name" value="DNA/RNA_pol_sf"/>
</dbReference>
<evidence type="ECO:0000256" key="3">
    <source>
        <dbReference type="ARBA" id="ARBA00022722"/>
    </source>
</evidence>
<keyword evidence="8" id="KW-0863">Zinc-finger</keyword>
<keyword evidence="1" id="KW-0808">Transferase</keyword>
<dbReference type="Proteomes" id="UP000526602">
    <property type="component" value="Unassembled WGS sequence"/>
</dbReference>
<feature type="domain" description="Integrase-type" evidence="9">
    <location>
        <begin position="38"/>
        <end position="78"/>
    </location>
</feature>
<sequence length="78" mass="8637">MGTLQPGLPSPLMIAEGWDLLIIDLKYCFFTIPLHPEDTARFSFSSHALLHQSAKSLVRQFLIPHADATGIVRSCPDC</sequence>
<reference evidence="10 11" key="1">
    <citation type="submission" date="2019-09" db="EMBL/GenBank/DDBJ databases">
        <title>Bird 10,000 Genomes (B10K) Project - Family phase.</title>
        <authorList>
            <person name="Zhang G."/>
        </authorList>
    </citation>
    <scope>NUCLEOTIDE SEQUENCE [LARGE SCALE GENOMIC DNA]</scope>
    <source>
        <strain evidence="10">B10K-DU-029-32</strain>
        <tissue evidence="10">Liver or heart</tissue>
    </source>
</reference>
<feature type="non-terminal residue" evidence="10">
    <location>
        <position position="1"/>
    </location>
</feature>
<keyword evidence="11" id="KW-1185">Reference proteome</keyword>
<dbReference type="EMBL" id="VZTJ01002876">
    <property type="protein sequence ID" value="NXC03639.1"/>
    <property type="molecule type" value="Genomic_DNA"/>
</dbReference>
<evidence type="ECO:0000313" key="11">
    <source>
        <dbReference type="Proteomes" id="UP000526602"/>
    </source>
</evidence>
<keyword evidence="5" id="KW-0255">Endonuclease</keyword>
<dbReference type="AlphaFoldDB" id="A0A7K8GIL8"/>
<dbReference type="PANTHER" id="PTHR41694">
    <property type="entry name" value="ENDOGENOUS RETROVIRUS GROUP K MEMBER POL PROTEIN"/>
    <property type="match status" value="1"/>
</dbReference>
<name>A0A7K8GIL8_ORTSP</name>
<keyword evidence="4" id="KW-0479">Metal-binding</keyword>
<comment type="caution">
    <text evidence="10">The sequence shown here is derived from an EMBL/GenBank/DDBJ whole genome shotgun (WGS) entry which is preliminary data.</text>
</comment>
<dbReference type="GO" id="GO:0004519">
    <property type="term" value="F:endonuclease activity"/>
    <property type="evidence" value="ECO:0007669"/>
    <property type="project" value="UniProtKB-KW"/>
</dbReference>
<dbReference type="GO" id="GO:0008270">
    <property type="term" value="F:zinc ion binding"/>
    <property type="evidence" value="ECO:0007669"/>
    <property type="project" value="UniProtKB-KW"/>
</dbReference>
<keyword evidence="3" id="KW-0540">Nuclease</keyword>
<dbReference type="GO" id="GO:0035613">
    <property type="term" value="F:RNA stem-loop binding"/>
    <property type="evidence" value="ECO:0007669"/>
    <property type="project" value="TreeGrafter"/>
</dbReference>
<organism evidence="10 11">
    <name type="scientific">Orthonyx spaldingii</name>
    <name type="common">Chowchilla</name>
    <dbReference type="NCBI Taxonomy" id="38397"/>
    <lineage>
        <taxon>Eukaryota</taxon>
        <taxon>Metazoa</taxon>
        <taxon>Chordata</taxon>
        <taxon>Craniata</taxon>
        <taxon>Vertebrata</taxon>
        <taxon>Euteleostomi</taxon>
        <taxon>Archelosauria</taxon>
        <taxon>Archosauria</taxon>
        <taxon>Dinosauria</taxon>
        <taxon>Saurischia</taxon>
        <taxon>Theropoda</taxon>
        <taxon>Coelurosauria</taxon>
        <taxon>Aves</taxon>
        <taxon>Neognathae</taxon>
        <taxon>Neoaves</taxon>
        <taxon>Telluraves</taxon>
        <taxon>Australaves</taxon>
        <taxon>Passeriformes</taxon>
        <taxon>Corvoidea</taxon>
        <taxon>Orthonychidae</taxon>
        <taxon>Orthonyx</taxon>
    </lineage>
</organism>
<evidence type="ECO:0000256" key="2">
    <source>
        <dbReference type="ARBA" id="ARBA00022695"/>
    </source>
</evidence>
<proteinExistence type="predicted"/>
<keyword evidence="6" id="KW-0378">Hydrolase</keyword>
<evidence type="ECO:0000313" key="10">
    <source>
        <dbReference type="EMBL" id="NXC03639.1"/>
    </source>
</evidence>
<dbReference type="InterPro" id="IPR003308">
    <property type="entry name" value="Integrase_Zn-bd_dom_N"/>
</dbReference>
<keyword evidence="8" id="KW-0862">Zinc</keyword>
<dbReference type="PANTHER" id="PTHR41694:SF3">
    <property type="entry name" value="RNA-DIRECTED DNA POLYMERASE-RELATED"/>
    <property type="match status" value="1"/>
</dbReference>
<dbReference type="Gene3D" id="1.10.10.200">
    <property type="match status" value="1"/>
</dbReference>
<dbReference type="GO" id="GO:0016787">
    <property type="term" value="F:hydrolase activity"/>
    <property type="evidence" value="ECO:0007669"/>
    <property type="project" value="UniProtKB-KW"/>
</dbReference>
<evidence type="ECO:0000256" key="4">
    <source>
        <dbReference type="ARBA" id="ARBA00022723"/>
    </source>
</evidence>
<evidence type="ECO:0000256" key="1">
    <source>
        <dbReference type="ARBA" id="ARBA00022679"/>
    </source>
</evidence>
<dbReference type="PROSITE" id="PS50876">
    <property type="entry name" value="ZF_INTEGRASE"/>
    <property type="match status" value="1"/>
</dbReference>
<evidence type="ECO:0000256" key="6">
    <source>
        <dbReference type="ARBA" id="ARBA00022801"/>
    </source>
</evidence>
<dbReference type="SUPFAM" id="SSF46919">
    <property type="entry name" value="N-terminal Zn binding domain of HIV integrase"/>
    <property type="match status" value="1"/>
</dbReference>
<evidence type="ECO:0000256" key="5">
    <source>
        <dbReference type="ARBA" id="ARBA00022759"/>
    </source>
</evidence>
<accession>A0A7K8GIL8</accession>
<dbReference type="GO" id="GO:0003964">
    <property type="term" value="F:RNA-directed DNA polymerase activity"/>
    <property type="evidence" value="ECO:0007669"/>
    <property type="project" value="UniProtKB-KW"/>
</dbReference>
<dbReference type="Pfam" id="PF02022">
    <property type="entry name" value="Integrase_Zn"/>
    <property type="match status" value="1"/>
</dbReference>
<evidence type="ECO:0000256" key="7">
    <source>
        <dbReference type="ARBA" id="ARBA00022918"/>
    </source>
</evidence>
<protein>
    <submittedName>
        <fullName evidence="10">POK6 protein</fullName>
    </submittedName>
</protein>
<keyword evidence="7" id="KW-0695">RNA-directed DNA polymerase</keyword>
<feature type="non-terminal residue" evidence="10">
    <location>
        <position position="78"/>
    </location>
</feature>
<keyword evidence="2" id="KW-0548">Nucleotidyltransferase</keyword>
<dbReference type="InterPro" id="IPR017856">
    <property type="entry name" value="Integrase-like_N"/>
</dbReference>
<evidence type="ECO:0000256" key="8">
    <source>
        <dbReference type="PROSITE-ProRule" id="PRU00450"/>
    </source>
</evidence>
<dbReference type="SUPFAM" id="SSF56672">
    <property type="entry name" value="DNA/RNA polymerases"/>
    <property type="match status" value="1"/>
</dbReference>
<evidence type="ECO:0000259" key="9">
    <source>
        <dbReference type="PROSITE" id="PS50876"/>
    </source>
</evidence>
<gene>
    <name evidence="10" type="primary">Ervk6_1</name>
    <name evidence="10" type="ORF">ORTSPA_R16049</name>
</gene>